<keyword evidence="3 5" id="KW-0378">Hydrolase</keyword>
<feature type="domain" description="Peptidase S8/S53" evidence="7">
    <location>
        <begin position="206"/>
        <end position="477"/>
    </location>
</feature>
<accession>A0AB34G9U5</accession>
<dbReference type="SUPFAM" id="SSF52743">
    <property type="entry name" value="Subtilisin-like"/>
    <property type="match status" value="1"/>
</dbReference>
<dbReference type="Proteomes" id="UP001163105">
    <property type="component" value="Unassembled WGS sequence"/>
</dbReference>
<evidence type="ECO:0000256" key="6">
    <source>
        <dbReference type="SAM" id="MobiDB-lite"/>
    </source>
</evidence>
<dbReference type="PRINTS" id="PR00723">
    <property type="entry name" value="SUBTILISIN"/>
</dbReference>
<dbReference type="PANTHER" id="PTHR43806">
    <property type="entry name" value="PEPTIDASE S8"/>
    <property type="match status" value="1"/>
</dbReference>
<feature type="active site" description="Charge relay system" evidence="5">
    <location>
        <position position="212"/>
    </location>
</feature>
<feature type="active site" description="Charge relay system" evidence="5">
    <location>
        <position position="272"/>
    </location>
</feature>
<dbReference type="InterPro" id="IPR050131">
    <property type="entry name" value="Peptidase_S8_subtilisin-like"/>
</dbReference>
<dbReference type="InterPro" id="IPR036852">
    <property type="entry name" value="Peptidase_S8/S53_dom_sf"/>
</dbReference>
<dbReference type="InterPro" id="IPR023827">
    <property type="entry name" value="Peptidase_S8_Asp-AS"/>
</dbReference>
<evidence type="ECO:0000256" key="1">
    <source>
        <dbReference type="ARBA" id="ARBA00011073"/>
    </source>
</evidence>
<keyword evidence="2 5" id="KW-0645">Protease</keyword>
<dbReference type="GO" id="GO:0006508">
    <property type="term" value="P:proteolysis"/>
    <property type="evidence" value="ECO:0007669"/>
    <property type="project" value="UniProtKB-KW"/>
</dbReference>
<dbReference type="CDD" id="cd00306">
    <property type="entry name" value="Peptidases_S8_S53"/>
    <property type="match status" value="1"/>
</dbReference>
<evidence type="ECO:0000259" key="7">
    <source>
        <dbReference type="Pfam" id="PF00082"/>
    </source>
</evidence>
<proteinExistence type="inferred from homology"/>
<evidence type="ECO:0000256" key="2">
    <source>
        <dbReference type="ARBA" id="ARBA00022670"/>
    </source>
</evidence>
<comment type="similarity">
    <text evidence="1 5">Belongs to the peptidase S8 family.</text>
</comment>
<dbReference type="Gene3D" id="3.40.50.200">
    <property type="entry name" value="Peptidase S8/S53 domain"/>
    <property type="match status" value="1"/>
</dbReference>
<dbReference type="PROSITE" id="PS00136">
    <property type="entry name" value="SUBTILASE_ASP"/>
    <property type="match status" value="1"/>
</dbReference>
<dbReference type="PROSITE" id="PS51892">
    <property type="entry name" value="SUBTILASE"/>
    <property type="match status" value="1"/>
</dbReference>
<dbReference type="Pfam" id="PF00082">
    <property type="entry name" value="Peptidase_S8"/>
    <property type="match status" value="1"/>
</dbReference>
<dbReference type="EMBL" id="JAQHRD010000001">
    <property type="protein sequence ID" value="KAJ6447266.1"/>
    <property type="molecule type" value="Genomic_DNA"/>
</dbReference>
<dbReference type="InterPro" id="IPR015500">
    <property type="entry name" value="Peptidase_S8_subtilisin-rel"/>
</dbReference>
<evidence type="ECO:0000313" key="8">
    <source>
        <dbReference type="EMBL" id="KAJ6447266.1"/>
    </source>
</evidence>
<feature type="compositionally biased region" description="Polar residues" evidence="6">
    <location>
        <begin position="1"/>
        <end position="11"/>
    </location>
</feature>
<keyword evidence="9" id="KW-1185">Reference proteome</keyword>
<feature type="active site" description="Charge relay system" evidence="5">
    <location>
        <position position="461"/>
    </location>
</feature>
<dbReference type="PANTHER" id="PTHR43806:SF11">
    <property type="entry name" value="CEREVISIN-RELATED"/>
    <property type="match status" value="1"/>
</dbReference>
<evidence type="ECO:0000256" key="5">
    <source>
        <dbReference type="PROSITE-ProRule" id="PRU01240"/>
    </source>
</evidence>
<sequence length="564" mass="62214">MAPDQNLSSEELAQPEDRSHSYTEAALELSDEPPTSAKQKKRNKLFLTLAVYLEGIASISRALRRGVLNDLVDHNDSLRSPDNLDPPGSSSACGGAHECSTLEQSPCIASSPRENLLALADSVEGRAYSRLQKVEEQLTLACQYDEWASDEEVENSGSIIPQYPASVNDNFYETLYNCSDPSRMTFKFLEETYEKRFQYMEGDARVRIAVLDTGLDMDHADFALARSKMSTATDEFPRAEKGEKIQKDRIKGRMNFCGDRMDRTDVSDGDGHGTFVASVILRLAPQADLFIARVCNTDPDKHSATVTDDPADSSAQMNGIRSRPMHEPSMWNLDPDHVAKAVDWAIEQKVNIINLSLGYGIKEVSHGFEGLRDSLQRAVGRGIIVLAAAANDGNHKLVAWPAREKACAISIHSCNDYGTTGSPFSPQDYPGATSFTVLGENVMSRQTTSKGGRLQQRSGTSVAASIASAIVGLLLAYMRQTACIARKAALETDMGPNVMNELESLSGMTGLLNFIRVDDVNKHWIPSSLLWRDFDETQYSEDDHGKRAMDHAWIVIREAYQAMR</sequence>
<evidence type="ECO:0000256" key="4">
    <source>
        <dbReference type="ARBA" id="ARBA00022825"/>
    </source>
</evidence>
<evidence type="ECO:0000313" key="9">
    <source>
        <dbReference type="Proteomes" id="UP001163105"/>
    </source>
</evidence>
<feature type="region of interest" description="Disordered" evidence="6">
    <location>
        <begin position="1"/>
        <end position="40"/>
    </location>
</feature>
<name>A0AB34G9U5_9HYPO</name>
<reference evidence="8" key="1">
    <citation type="submission" date="2023-01" db="EMBL/GenBank/DDBJ databases">
        <title>The growth and conidiation of Purpureocillium lavendulum are regulated by nitrogen source and histone H3K14 acetylation.</title>
        <authorList>
            <person name="Tang P."/>
            <person name="Han J."/>
            <person name="Zhang C."/>
            <person name="Tang P."/>
            <person name="Qi F."/>
            <person name="Zhang K."/>
            <person name="Liang L."/>
        </authorList>
    </citation>
    <scope>NUCLEOTIDE SEQUENCE</scope>
    <source>
        <strain evidence="8">YMF1.00683</strain>
    </source>
</reference>
<keyword evidence="4 5" id="KW-0720">Serine protease</keyword>
<comment type="caution">
    <text evidence="8">The sequence shown here is derived from an EMBL/GenBank/DDBJ whole genome shotgun (WGS) entry which is preliminary data.</text>
</comment>
<dbReference type="GO" id="GO:0004252">
    <property type="term" value="F:serine-type endopeptidase activity"/>
    <property type="evidence" value="ECO:0007669"/>
    <property type="project" value="UniProtKB-UniRule"/>
</dbReference>
<protein>
    <submittedName>
        <fullName evidence="8">SAC3/GANP domain-containingprotein</fullName>
    </submittedName>
</protein>
<dbReference type="InterPro" id="IPR000209">
    <property type="entry name" value="Peptidase_S8/S53_dom"/>
</dbReference>
<organism evidence="8 9">
    <name type="scientific">Purpureocillium lavendulum</name>
    <dbReference type="NCBI Taxonomy" id="1247861"/>
    <lineage>
        <taxon>Eukaryota</taxon>
        <taxon>Fungi</taxon>
        <taxon>Dikarya</taxon>
        <taxon>Ascomycota</taxon>
        <taxon>Pezizomycotina</taxon>
        <taxon>Sordariomycetes</taxon>
        <taxon>Hypocreomycetidae</taxon>
        <taxon>Hypocreales</taxon>
        <taxon>Ophiocordycipitaceae</taxon>
        <taxon>Purpureocillium</taxon>
    </lineage>
</organism>
<dbReference type="AlphaFoldDB" id="A0AB34G9U5"/>
<gene>
    <name evidence="8" type="ORF">O9K51_02041</name>
</gene>
<feature type="region of interest" description="Disordered" evidence="6">
    <location>
        <begin position="78"/>
        <end position="97"/>
    </location>
</feature>
<evidence type="ECO:0000256" key="3">
    <source>
        <dbReference type="ARBA" id="ARBA00022801"/>
    </source>
</evidence>